<feature type="transmembrane region" description="Helical" evidence="1">
    <location>
        <begin position="82"/>
        <end position="103"/>
    </location>
</feature>
<sequence length="148" mass="16487">MIFRKGIVSVLSALILSLSLALLEYTPEAEQQTGVGYFSFGGLFFIYLIFSLPVYLIGGSLYSIVVDVFLGRIQFGNKLLKYVTELIIYVAGGLLIMGIIILMLTLPDGNNGGLYINRVFILGAVASLLFFHISLLWRKKWNSLRDKV</sequence>
<accession>A0A6N8FIN6</accession>
<keyword evidence="1" id="KW-0472">Membrane</keyword>
<evidence type="ECO:0000313" key="2">
    <source>
        <dbReference type="EMBL" id="MUK89293.1"/>
    </source>
</evidence>
<dbReference type="AlphaFoldDB" id="A0A6N8FIN6"/>
<feature type="transmembrane region" description="Helical" evidence="1">
    <location>
        <begin position="115"/>
        <end position="137"/>
    </location>
</feature>
<dbReference type="RefSeq" id="WP_155669267.1">
    <property type="nucleotide sequence ID" value="NZ_WOCA01000010.1"/>
</dbReference>
<comment type="caution">
    <text evidence="2">The sequence shown here is derived from an EMBL/GenBank/DDBJ whole genome shotgun (WGS) entry which is preliminary data.</text>
</comment>
<keyword evidence="1" id="KW-1133">Transmembrane helix</keyword>
<dbReference type="Proteomes" id="UP000469125">
    <property type="component" value="Unassembled WGS sequence"/>
</dbReference>
<organism evidence="2 3">
    <name type="scientific">Ornithinibacillus caprae</name>
    <dbReference type="NCBI Taxonomy" id="2678566"/>
    <lineage>
        <taxon>Bacteria</taxon>
        <taxon>Bacillati</taxon>
        <taxon>Bacillota</taxon>
        <taxon>Bacilli</taxon>
        <taxon>Bacillales</taxon>
        <taxon>Bacillaceae</taxon>
        <taxon>Ornithinibacillus</taxon>
    </lineage>
</organism>
<feature type="transmembrane region" description="Helical" evidence="1">
    <location>
        <begin position="45"/>
        <end position="70"/>
    </location>
</feature>
<reference evidence="2 3" key="1">
    <citation type="submission" date="2019-11" db="EMBL/GenBank/DDBJ databases">
        <authorList>
            <person name="Li X."/>
        </authorList>
    </citation>
    <scope>NUCLEOTIDE SEQUENCE [LARGE SCALE GENOMIC DNA]</scope>
    <source>
        <strain evidence="2 3">L9</strain>
    </source>
</reference>
<evidence type="ECO:0000256" key="1">
    <source>
        <dbReference type="SAM" id="Phobius"/>
    </source>
</evidence>
<gene>
    <name evidence="2" type="ORF">GMD78_13015</name>
</gene>
<keyword evidence="1" id="KW-0812">Transmembrane</keyword>
<keyword evidence="3" id="KW-1185">Reference proteome</keyword>
<evidence type="ECO:0000313" key="3">
    <source>
        <dbReference type="Proteomes" id="UP000469125"/>
    </source>
</evidence>
<proteinExistence type="predicted"/>
<name>A0A6N8FIN6_9BACI</name>
<dbReference type="EMBL" id="WOCA01000010">
    <property type="protein sequence ID" value="MUK89293.1"/>
    <property type="molecule type" value="Genomic_DNA"/>
</dbReference>
<protein>
    <submittedName>
        <fullName evidence="2">Uncharacterized protein</fullName>
    </submittedName>
</protein>